<sequence length="34" mass="3356">MFDLTGKTALVAGGGGLEGAVRLEAPSLRPAAKT</sequence>
<organism evidence="1">
    <name type="scientific">marine sediment metagenome</name>
    <dbReference type="NCBI Taxonomy" id="412755"/>
    <lineage>
        <taxon>unclassified sequences</taxon>
        <taxon>metagenomes</taxon>
        <taxon>ecological metagenomes</taxon>
    </lineage>
</organism>
<accession>A0A0F9QTN3</accession>
<gene>
    <name evidence="1" type="ORF">LCGC14_1055350</name>
</gene>
<evidence type="ECO:0000313" key="1">
    <source>
        <dbReference type="EMBL" id="KKN08578.1"/>
    </source>
</evidence>
<dbReference type="AlphaFoldDB" id="A0A0F9QTN3"/>
<protein>
    <submittedName>
        <fullName evidence="1">Uncharacterized protein</fullName>
    </submittedName>
</protein>
<proteinExistence type="predicted"/>
<reference evidence="1" key="1">
    <citation type="journal article" date="2015" name="Nature">
        <title>Complex archaea that bridge the gap between prokaryotes and eukaryotes.</title>
        <authorList>
            <person name="Spang A."/>
            <person name="Saw J.H."/>
            <person name="Jorgensen S.L."/>
            <person name="Zaremba-Niedzwiedzka K."/>
            <person name="Martijn J."/>
            <person name="Lind A.E."/>
            <person name="van Eijk R."/>
            <person name="Schleper C."/>
            <person name="Guy L."/>
            <person name="Ettema T.J."/>
        </authorList>
    </citation>
    <scope>NUCLEOTIDE SEQUENCE</scope>
</reference>
<dbReference type="EMBL" id="LAZR01004439">
    <property type="protein sequence ID" value="KKN08578.1"/>
    <property type="molecule type" value="Genomic_DNA"/>
</dbReference>
<comment type="caution">
    <text evidence="1">The sequence shown here is derived from an EMBL/GenBank/DDBJ whole genome shotgun (WGS) entry which is preliminary data.</text>
</comment>
<name>A0A0F9QTN3_9ZZZZ</name>